<evidence type="ECO:0000313" key="4">
    <source>
        <dbReference type="EMBL" id="TPG13711.1"/>
    </source>
</evidence>
<name>A0A502CPS4_9SPHN</name>
<dbReference type="EMBL" id="RCZK01000003">
    <property type="protein sequence ID" value="TPG13711.1"/>
    <property type="molecule type" value="Genomic_DNA"/>
</dbReference>
<keyword evidence="5" id="KW-1185">Reference proteome</keyword>
<keyword evidence="2" id="KW-0732">Signal</keyword>
<feature type="signal peptide" evidence="2">
    <location>
        <begin position="1"/>
        <end position="20"/>
    </location>
</feature>
<evidence type="ECO:0000313" key="5">
    <source>
        <dbReference type="Proteomes" id="UP000318413"/>
    </source>
</evidence>
<dbReference type="InterPro" id="IPR011041">
    <property type="entry name" value="Quinoprot_gluc/sorb_DH_b-prop"/>
</dbReference>
<organism evidence="4 5">
    <name type="scientific">Sphingomonas oligophenolica</name>
    <dbReference type="NCBI Taxonomy" id="301154"/>
    <lineage>
        <taxon>Bacteria</taxon>
        <taxon>Pseudomonadati</taxon>
        <taxon>Pseudomonadota</taxon>
        <taxon>Alphaproteobacteria</taxon>
        <taxon>Sphingomonadales</taxon>
        <taxon>Sphingomonadaceae</taxon>
        <taxon>Sphingomonas</taxon>
    </lineage>
</organism>
<evidence type="ECO:0000259" key="3">
    <source>
        <dbReference type="Pfam" id="PF07995"/>
    </source>
</evidence>
<dbReference type="AlphaFoldDB" id="A0A502CPS4"/>
<dbReference type="OrthoDB" id="9770043at2"/>
<feature type="domain" description="Glucose/Sorbosone dehydrogenase" evidence="3">
    <location>
        <begin position="85"/>
        <end position="417"/>
    </location>
</feature>
<dbReference type="InterPro" id="IPR012938">
    <property type="entry name" value="Glc/Sorbosone_DH"/>
</dbReference>
<accession>A0A502CPS4</accession>
<feature type="region of interest" description="Disordered" evidence="1">
    <location>
        <begin position="20"/>
        <end position="53"/>
    </location>
</feature>
<dbReference type="Proteomes" id="UP000318413">
    <property type="component" value="Unassembled WGS sequence"/>
</dbReference>
<dbReference type="Pfam" id="PF07995">
    <property type="entry name" value="GSDH"/>
    <property type="match status" value="1"/>
</dbReference>
<dbReference type="Gene3D" id="2.120.10.30">
    <property type="entry name" value="TolB, C-terminal domain"/>
    <property type="match status" value="1"/>
</dbReference>
<sequence>MNRVLLIATLLVGTACTAQTNPASPNAQQPGAAAETPTMPQPPGATDAVPNNAPKATVANVPATTGRANLADSKPPFAITTLGTFDSPFAMAFLPDGRLLVTEKGGTLKLRETDGGIVGVAGVPAVETGGQGGLLDVAVAPDVADSGVVYLSYAESGAGGPALALAKGRLVSKPVTCVRAPCYPVVSLEGVQVIWRSGSNGPGGQFGSVIAFAPDGKSLFLTSGERQRFTPAQDPGQALGKIVHLTLDGKAAADNPAYARGGVEAMTWSSGHRNPYGLVFTRDGRLWEEEMGPKGGDELNLIEPAKNYGWPIVSNGDNYSGQPIPDQPSRPDLAEPVLWWNPVISPGGMIEYTGAMFPEYKGSLLIGALSAKALIRVALDGAKATAVDQWAMGARIRDVAQAPDGAIWVLEDGGRGSNGALLRLAKP</sequence>
<comment type="caution">
    <text evidence="4">The sequence shown here is derived from an EMBL/GenBank/DDBJ whole genome shotgun (WGS) entry which is preliminary data.</text>
</comment>
<dbReference type="PANTHER" id="PTHR19328">
    <property type="entry name" value="HEDGEHOG-INTERACTING PROTEIN"/>
    <property type="match status" value="1"/>
</dbReference>
<evidence type="ECO:0000256" key="1">
    <source>
        <dbReference type="SAM" id="MobiDB-lite"/>
    </source>
</evidence>
<dbReference type="InterPro" id="IPR011042">
    <property type="entry name" value="6-blade_b-propeller_TolB-like"/>
</dbReference>
<dbReference type="PROSITE" id="PS51257">
    <property type="entry name" value="PROKAR_LIPOPROTEIN"/>
    <property type="match status" value="1"/>
</dbReference>
<dbReference type="RefSeq" id="WP_140869186.1">
    <property type="nucleotide sequence ID" value="NZ_RCZK01000003.1"/>
</dbReference>
<evidence type="ECO:0000256" key="2">
    <source>
        <dbReference type="SAM" id="SignalP"/>
    </source>
</evidence>
<dbReference type="SUPFAM" id="SSF50952">
    <property type="entry name" value="Soluble quinoprotein glucose dehydrogenase"/>
    <property type="match status" value="1"/>
</dbReference>
<dbReference type="PANTHER" id="PTHR19328:SF75">
    <property type="entry name" value="ALDOSE SUGAR DEHYDROGENASE YLII"/>
    <property type="match status" value="1"/>
</dbReference>
<reference evidence="4 5" key="1">
    <citation type="journal article" date="2019" name="Environ. Microbiol.">
        <title>Species interactions and distinct microbial communities in high Arctic permafrost affected cryosols are associated with the CH4 and CO2 gas fluxes.</title>
        <authorList>
            <person name="Altshuler I."/>
            <person name="Hamel J."/>
            <person name="Turney S."/>
            <person name="Magnuson E."/>
            <person name="Levesque R."/>
            <person name="Greer C."/>
            <person name="Whyte L.G."/>
        </authorList>
    </citation>
    <scope>NUCLEOTIDE SEQUENCE [LARGE SCALE GENOMIC DNA]</scope>
    <source>
        <strain evidence="4 5">S5.1</strain>
    </source>
</reference>
<feature type="chain" id="PRO_5021360244" evidence="2">
    <location>
        <begin position="21"/>
        <end position="427"/>
    </location>
</feature>
<gene>
    <name evidence="4" type="ORF">EAH84_05925</name>
</gene>
<proteinExistence type="predicted"/>
<protein>
    <submittedName>
        <fullName evidence="4">PQQ-dependent sugar dehydrogenase</fullName>
    </submittedName>
</protein>
<feature type="compositionally biased region" description="Polar residues" evidence="1">
    <location>
        <begin position="20"/>
        <end position="29"/>
    </location>
</feature>